<accession>A0A835ERU9</accession>
<protein>
    <recommendedName>
        <fullName evidence="2">DUF4220 domain-containing protein</fullName>
    </recommendedName>
</protein>
<feature type="transmembrane region" description="Helical" evidence="1">
    <location>
        <begin position="15"/>
        <end position="35"/>
    </location>
</feature>
<keyword evidence="4" id="KW-1185">Reference proteome</keyword>
<sequence>MEVAEAVQWWGQWQLRILVLGSLFLQYFLFAIAPLRKRRIPPWLSSFIWLAYVGSDAVAIYALATLFNHQKKREWVPTAKNNAALEALWAPILLLHLGGQDGIAAFSIEDNELWKRHVLTAASQCLEKPWALNKASIYSMANNTGAPEVKKASPEVNTTGPVKSFTKANMESISINDFVKETMQYFQDGHTDADYIPYVIESPYRLFVDFSYSYGVRLNNLKYMAQRRGKLKEELDSRLFKTFDHFYTKRYVYGDTFRGRVVRTVAVFLTFAAIGLFHTSHREAYSDADVNITYILLCCTASLEFTSAWLKPCNPTACFLWMTRLPFPDQVAQYNLIWYLSSRNRKQWRLLRWLAGLVGCKDRLDRLCCMESCKDNGIIELVHDHIIRGWKTTITNAESYRKFNDNRGQLTLKSCSSKRLERSLRRPFDESVLLWHLATEFCFYMEGPSPSTEDATPCRCMSNYLAYLLFVHPEMLIPGARYGLFKAAYHELRDEIMSNEELQQGEEELGKIIVRKMEAVTTSIVNITNQSTMNGSNCIRLARIFGMHEVED</sequence>
<dbReference type="PANTHER" id="PTHR31325">
    <property type="entry name" value="OS01G0798800 PROTEIN-RELATED"/>
    <property type="match status" value="1"/>
</dbReference>
<evidence type="ECO:0000259" key="2">
    <source>
        <dbReference type="Pfam" id="PF13968"/>
    </source>
</evidence>
<keyword evidence="1" id="KW-0472">Membrane</keyword>
<dbReference type="InterPro" id="IPR025315">
    <property type="entry name" value="DUF4220"/>
</dbReference>
<feature type="domain" description="DUF4220" evidence="2">
    <location>
        <begin position="242"/>
        <end position="314"/>
    </location>
</feature>
<dbReference type="AlphaFoldDB" id="A0A835ERU9"/>
<keyword evidence="1" id="KW-0812">Transmembrane</keyword>
<reference evidence="3" key="1">
    <citation type="submission" date="2020-07" db="EMBL/GenBank/DDBJ databases">
        <title>Genome sequence and genetic diversity analysis of an under-domesticated orphan crop, white fonio (Digitaria exilis).</title>
        <authorList>
            <person name="Bennetzen J.L."/>
            <person name="Chen S."/>
            <person name="Ma X."/>
            <person name="Wang X."/>
            <person name="Yssel A.E.J."/>
            <person name="Chaluvadi S.R."/>
            <person name="Johnson M."/>
            <person name="Gangashetty P."/>
            <person name="Hamidou F."/>
            <person name="Sanogo M.D."/>
            <person name="Zwaenepoel A."/>
            <person name="Wallace J."/>
            <person name="Van De Peer Y."/>
            <person name="Van Deynze A."/>
        </authorList>
    </citation>
    <scope>NUCLEOTIDE SEQUENCE</scope>
    <source>
        <tissue evidence="3">Leaves</tissue>
    </source>
</reference>
<evidence type="ECO:0000256" key="1">
    <source>
        <dbReference type="SAM" id="Phobius"/>
    </source>
</evidence>
<comment type="caution">
    <text evidence="3">The sequence shown here is derived from an EMBL/GenBank/DDBJ whole genome shotgun (WGS) entry which is preliminary data.</text>
</comment>
<dbReference type="Pfam" id="PF13968">
    <property type="entry name" value="DUF4220"/>
    <property type="match status" value="2"/>
</dbReference>
<gene>
    <name evidence="3" type="ORF">HU200_029271</name>
</gene>
<dbReference type="OrthoDB" id="602251at2759"/>
<feature type="transmembrane region" description="Helical" evidence="1">
    <location>
        <begin position="47"/>
        <end position="67"/>
    </location>
</feature>
<evidence type="ECO:0000313" key="4">
    <source>
        <dbReference type="Proteomes" id="UP000636709"/>
    </source>
</evidence>
<keyword evidence="1" id="KW-1133">Transmembrane helix</keyword>
<organism evidence="3 4">
    <name type="scientific">Digitaria exilis</name>
    <dbReference type="NCBI Taxonomy" id="1010633"/>
    <lineage>
        <taxon>Eukaryota</taxon>
        <taxon>Viridiplantae</taxon>
        <taxon>Streptophyta</taxon>
        <taxon>Embryophyta</taxon>
        <taxon>Tracheophyta</taxon>
        <taxon>Spermatophyta</taxon>
        <taxon>Magnoliopsida</taxon>
        <taxon>Liliopsida</taxon>
        <taxon>Poales</taxon>
        <taxon>Poaceae</taxon>
        <taxon>PACMAD clade</taxon>
        <taxon>Panicoideae</taxon>
        <taxon>Panicodae</taxon>
        <taxon>Paniceae</taxon>
        <taxon>Anthephorinae</taxon>
        <taxon>Digitaria</taxon>
    </lineage>
</organism>
<dbReference type="EMBL" id="JACEFO010001753">
    <property type="protein sequence ID" value="KAF8711252.1"/>
    <property type="molecule type" value="Genomic_DNA"/>
</dbReference>
<feature type="domain" description="DUF4220" evidence="2">
    <location>
        <begin position="49"/>
        <end position="126"/>
    </location>
</feature>
<proteinExistence type="predicted"/>
<name>A0A835ERU9_9POAL</name>
<dbReference type="Proteomes" id="UP000636709">
    <property type="component" value="Unassembled WGS sequence"/>
</dbReference>
<evidence type="ECO:0000313" key="3">
    <source>
        <dbReference type="EMBL" id="KAF8711252.1"/>
    </source>
</evidence>